<protein>
    <submittedName>
        <fullName evidence="1">Uncharacterized protein</fullName>
    </submittedName>
</protein>
<sequence>MIKNKSCLVQDTYMSTAVMLSVLDTQNESRAICLRQAICVYNRCYVSMGRSQPNDNKTSTACIVQPILSSRCSRQVRV</sequence>
<reference evidence="1 3" key="1">
    <citation type="submission" date="2015-01" db="EMBL/GenBank/DDBJ databases">
        <title>Evolution of Trichinella species and genotypes.</title>
        <authorList>
            <person name="Korhonen P.K."/>
            <person name="Edoardo P."/>
            <person name="Giuseppe L.R."/>
            <person name="Gasser R.B."/>
        </authorList>
    </citation>
    <scope>NUCLEOTIDE SEQUENCE [LARGE SCALE GENOMIC DNA]</scope>
    <source>
        <strain evidence="1">ISS120</strain>
    </source>
</reference>
<evidence type="ECO:0000313" key="3">
    <source>
        <dbReference type="Proteomes" id="UP000054653"/>
    </source>
</evidence>
<evidence type="ECO:0000313" key="1">
    <source>
        <dbReference type="EMBL" id="KRY48528.1"/>
    </source>
</evidence>
<name>A0A0V1CGY7_TRIBR</name>
<dbReference type="Proteomes" id="UP000054653">
    <property type="component" value="Unassembled WGS sequence"/>
</dbReference>
<proteinExistence type="predicted"/>
<evidence type="ECO:0000313" key="2">
    <source>
        <dbReference type="EMBL" id="KRY54513.1"/>
    </source>
</evidence>
<organism evidence="1 3">
    <name type="scientific">Trichinella britovi</name>
    <name type="common">Parasitic roundworm</name>
    <dbReference type="NCBI Taxonomy" id="45882"/>
    <lineage>
        <taxon>Eukaryota</taxon>
        <taxon>Metazoa</taxon>
        <taxon>Ecdysozoa</taxon>
        <taxon>Nematoda</taxon>
        <taxon>Enoplea</taxon>
        <taxon>Dorylaimia</taxon>
        <taxon>Trichinellida</taxon>
        <taxon>Trichinellidae</taxon>
        <taxon>Trichinella</taxon>
    </lineage>
</organism>
<dbReference type="EMBL" id="JYDI01000204">
    <property type="protein sequence ID" value="KRY48528.1"/>
    <property type="molecule type" value="Genomic_DNA"/>
</dbReference>
<comment type="caution">
    <text evidence="1">The sequence shown here is derived from an EMBL/GenBank/DDBJ whole genome shotgun (WGS) entry which is preliminary data.</text>
</comment>
<accession>A0A0V1CGY7</accession>
<dbReference type="EMBL" id="JYDI01000069">
    <property type="protein sequence ID" value="KRY54513.1"/>
    <property type="molecule type" value="Genomic_DNA"/>
</dbReference>
<gene>
    <name evidence="1" type="ORF">T03_16443</name>
    <name evidence="2" type="ORF">T03_320</name>
</gene>
<keyword evidence="3" id="KW-1185">Reference proteome</keyword>
<dbReference type="AlphaFoldDB" id="A0A0V1CGY7"/>